<dbReference type="RefSeq" id="XP_008722878.1">
    <property type="nucleotide sequence ID" value="XM_008724656.1"/>
</dbReference>
<proteinExistence type="predicted"/>
<dbReference type="EMBL" id="KB822697">
    <property type="protein sequence ID" value="ETI28804.1"/>
    <property type="molecule type" value="Genomic_DNA"/>
</dbReference>
<feature type="transmembrane region" description="Helical" evidence="2">
    <location>
        <begin position="100"/>
        <end position="119"/>
    </location>
</feature>
<dbReference type="GeneID" id="19979749"/>
<keyword evidence="2" id="KW-0812">Transmembrane</keyword>
<reference evidence="3 4" key="1">
    <citation type="submission" date="2013-03" db="EMBL/GenBank/DDBJ databases">
        <title>The Genome Sequence of Cladophialophora carrionii CBS 160.54.</title>
        <authorList>
            <consortium name="The Broad Institute Genomics Platform"/>
            <person name="Cuomo C."/>
            <person name="de Hoog S."/>
            <person name="Gorbushina A."/>
            <person name="Walker B."/>
            <person name="Young S.K."/>
            <person name="Zeng Q."/>
            <person name="Gargeya S."/>
            <person name="Fitzgerald M."/>
            <person name="Haas B."/>
            <person name="Abouelleil A."/>
            <person name="Allen A.W."/>
            <person name="Alvarado L."/>
            <person name="Arachchi H.M."/>
            <person name="Berlin A.M."/>
            <person name="Chapman S.B."/>
            <person name="Gainer-Dewar J."/>
            <person name="Goldberg J."/>
            <person name="Griggs A."/>
            <person name="Gujja S."/>
            <person name="Hansen M."/>
            <person name="Howarth C."/>
            <person name="Imamovic A."/>
            <person name="Ireland A."/>
            <person name="Larimer J."/>
            <person name="McCowan C."/>
            <person name="Murphy C."/>
            <person name="Pearson M."/>
            <person name="Poon T.W."/>
            <person name="Priest M."/>
            <person name="Roberts A."/>
            <person name="Saif S."/>
            <person name="Shea T."/>
            <person name="Sisk P."/>
            <person name="Sykes S."/>
            <person name="Wortman J."/>
            <person name="Nusbaum C."/>
            <person name="Birren B."/>
        </authorList>
    </citation>
    <scope>NUCLEOTIDE SEQUENCE [LARGE SCALE GENOMIC DNA]</scope>
    <source>
        <strain evidence="3 4">CBS 160.54</strain>
    </source>
</reference>
<sequence length="1281" mass="139254">MATLCWALVAVLEIFNVLVRNNQGLSLQQTNLVNLARYMPTLGIIALAFGFKGVISDLKVVSPWSSMSGRWATAQDSVLLDYVNGIEFQSIFLAFRKGHWALAMALVVGLLFGVLVPVANSLTFVDDSASMIVSAPFLQKSTFDFDATLALPNGSLAVPLDYTGQKPYAAVASERLANGAPSPWTTGNLAFEAFSSTAYTPSSGTTIAANVTALSADLNCFPLRHNARVLDKYTITVLDGNEDDLKAASCSLPVQQTYYQDESLAYLNVTSCSDSRKDIRILATLISKDEAKFGNFTATGLICSPAFARQEVHLRVNGTTERAVSYTTQGDAVPTDIQTSVEALWIYLNNPLDTTTMTAFGEAQNPGPYNPTERPLATFSNITAAVTKLIQLGNADPFSSLLINGQADVFDFYVRNPRSFQTEVEGLASSIWAQTVNAFSRKAASLPMQGTIETAEARLFLRKASLRVMQALLGCIGLISVFSLTFLRPKTSLRTDPGPLASMALVLSASDPRVEERLGSHAQSTATTFDQALLFSKWSLQSTPTPGQMEVRLEDLEDPDADNRRSSTGAESWRPLPLRLSARIALVIAMLVFMTTLGILQWMSSKNRGLCRYTFLSSTVASIAPATILVLLGYWVSGDTVFFWSPTRPKTDQVLFTLVTSAVILLAVPVVKLIAAGLYDARPSLSEEIVAFQADTTLPDTVASIWNVSDFSAVVKRASEFTEWTTIPGFNVPQQPGIINNIVLSNITSVVLSPTSSDQTESKLNVRVPAIAVDVKCTPLPSSAFNLSATYSSLSGSWTFTWYCKSAPCSTLLNQTVQVQQSTVSKAHGLSPPYPYQGSSFVQNPDFDTNQSMGNAYLPLIVNTAFNVILADVSALIRPYDSIQNASLMEMPGNSTSNTMWVGDDTFSFPLPTVRALSCTRELSLVQVNATYARTSKIVVGDAETILPWSPVSVDLSSVTHERAYPTMQPYWFAPVTQPVSQYTQSDDMDGKLNSDSLWPKIGSPTNFWELLAAYVKFKADNLTSILDADTLAAATEAVLTAYCTQILTQLRPLALALAPDSQITPSLQGTLSQPEPRLVQNLTATIALESLLALMLCCIVWIFIQFPSESILPKPPDSIAARLSLLANSSIVRRLREARVADLQAMGIWREKAALGWWLYPGKSRTPGAVDALHDESMQWRWGIDVGPDVILRSWNSPPTAIETAELLKSVGSESSVPYISSSIGDSYPSLVRDGSRFNVRAADSELESLMERDQRFLLDEHSSIRPTMPSPGLRRASAG</sequence>
<feature type="transmembrane region" description="Helical" evidence="2">
    <location>
        <begin position="584"/>
        <end position="603"/>
    </location>
</feature>
<keyword evidence="2" id="KW-1133">Transmembrane helix</keyword>
<feature type="region of interest" description="Disordered" evidence="1">
    <location>
        <begin position="1262"/>
        <end position="1281"/>
    </location>
</feature>
<dbReference type="InterPro" id="IPR021840">
    <property type="entry name" value="DUF3433"/>
</dbReference>
<dbReference type="VEuPathDB" id="FungiDB:G647_01256"/>
<feature type="transmembrane region" description="Helical" evidence="2">
    <location>
        <begin position="615"/>
        <end position="635"/>
    </location>
</feature>
<evidence type="ECO:0000313" key="4">
    <source>
        <dbReference type="Proteomes" id="UP000030678"/>
    </source>
</evidence>
<dbReference type="Pfam" id="PF11915">
    <property type="entry name" value="DUF3433"/>
    <property type="match status" value="1"/>
</dbReference>
<organism evidence="3 4">
    <name type="scientific">Cladophialophora carrionii CBS 160.54</name>
    <dbReference type="NCBI Taxonomy" id="1279043"/>
    <lineage>
        <taxon>Eukaryota</taxon>
        <taxon>Fungi</taxon>
        <taxon>Dikarya</taxon>
        <taxon>Ascomycota</taxon>
        <taxon>Pezizomycotina</taxon>
        <taxon>Eurotiomycetes</taxon>
        <taxon>Chaetothyriomycetidae</taxon>
        <taxon>Chaetothyriales</taxon>
        <taxon>Herpotrichiellaceae</taxon>
        <taxon>Cladophialophora</taxon>
    </lineage>
</organism>
<evidence type="ECO:0000256" key="1">
    <source>
        <dbReference type="SAM" id="MobiDB-lite"/>
    </source>
</evidence>
<feature type="transmembrane region" description="Helical" evidence="2">
    <location>
        <begin position="655"/>
        <end position="679"/>
    </location>
</feature>
<keyword evidence="2" id="KW-0472">Membrane</keyword>
<accession>V9DPH8</accession>
<dbReference type="Proteomes" id="UP000030678">
    <property type="component" value="Unassembled WGS sequence"/>
</dbReference>
<evidence type="ECO:0000313" key="3">
    <source>
        <dbReference type="EMBL" id="ETI28804.1"/>
    </source>
</evidence>
<feature type="transmembrane region" description="Helical" evidence="2">
    <location>
        <begin position="468"/>
        <end position="487"/>
    </location>
</feature>
<gene>
    <name evidence="3" type="ORF">G647_01256</name>
</gene>
<name>V9DPH8_9EURO</name>
<evidence type="ECO:0000256" key="2">
    <source>
        <dbReference type="SAM" id="Phobius"/>
    </source>
</evidence>
<dbReference type="HOGENOM" id="CLU_006093_0_0_1"/>
<dbReference type="PANTHER" id="PTHR37544:SF1">
    <property type="entry name" value="PHOSPHORIBOSYLAMINOIMIDAZOLE-SUCCINOCARBOXAMIDE SYNTHASE"/>
    <property type="match status" value="1"/>
</dbReference>
<dbReference type="PANTHER" id="PTHR37544">
    <property type="entry name" value="SPRAY-RELATED"/>
    <property type="match status" value="1"/>
</dbReference>
<protein>
    <submittedName>
        <fullName evidence="3">Uncharacterized protein</fullName>
    </submittedName>
</protein>
<dbReference type="OrthoDB" id="5332281at2759"/>